<reference evidence="3" key="3">
    <citation type="submission" date="2015-06" db="UniProtKB">
        <authorList>
            <consortium name="EnsemblMetazoa"/>
        </authorList>
    </citation>
    <scope>IDENTIFICATION</scope>
</reference>
<dbReference type="GeneID" id="20198974"/>
<reference evidence="4" key="1">
    <citation type="submission" date="2012-12" db="EMBL/GenBank/DDBJ databases">
        <authorList>
            <person name="Hellsten U."/>
            <person name="Grimwood J."/>
            <person name="Chapman J.A."/>
            <person name="Shapiro H."/>
            <person name="Aerts A."/>
            <person name="Otillar R.P."/>
            <person name="Terry A.Y."/>
            <person name="Boore J.L."/>
            <person name="Simakov O."/>
            <person name="Marletaz F."/>
            <person name="Cho S.-J."/>
            <person name="Edsinger-Gonzales E."/>
            <person name="Havlak P."/>
            <person name="Kuo D.-H."/>
            <person name="Larsson T."/>
            <person name="Lv J."/>
            <person name="Arendt D."/>
            <person name="Savage R."/>
            <person name="Osoegawa K."/>
            <person name="de Jong P."/>
            <person name="Lindberg D.R."/>
            <person name="Seaver E.C."/>
            <person name="Weisblat D.A."/>
            <person name="Putnam N.H."/>
            <person name="Grigoriev I.V."/>
            <person name="Rokhsar D.S."/>
        </authorList>
    </citation>
    <scope>NUCLEOTIDE SEQUENCE</scope>
</reference>
<feature type="compositionally biased region" description="Basic and acidic residues" evidence="1">
    <location>
        <begin position="47"/>
        <end position="65"/>
    </location>
</feature>
<dbReference type="EMBL" id="KB096742">
    <property type="protein sequence ID" value="ESO01797.1"/>
    <property type="molecule type" value="Genomic_DNA"/>
</dbReference>
<reference evidence="2 4" key="2">
    <citation type="journal article" date="2013" name="Nature">
        <title>Insights into bilaterian evolution from three spiralian genomes.</title>
        <authorList>
            <person name="Simakov O."/>
            <person name="Marletaz F."/>
            <person name="Cho S.J."/>
            <person name="Edsinger-Gonzales E."/>
            <person name="Havlak P."/>
            <person name="Hellsten U."/>
            <person name="Kuo D.H."/>
            <person name="Larsson T."/>
            <person name="Lv J."/>
            <person name="Arendt D."/>
            <person name="Savage R."/>
            <person name="Osoegawa K."/>
            <person name="de Jong P."/>
            <person name="Grimwood J."/>
            <person name="Chapman J.A."/>
            <person name="Shapiro H."/>
            <person name="Aerts A."/>
            <person name="Otillar R.P."/>
            <person name="Terry A.Y."/>
            <person name="Boore J.L."/>
            <person name="Grigoriev I.V."/>
            <person name="Lindberg D.R."/>
            <person name="Seaver E.C."/>
            <person name="Weisblat D.A."/>
            <person name="Putnam N.H."/>
            <person name="Rokhsar D.S."/>
        </authorList>
    </citation>
    <scope>NUCLEOTIDE SEQUENCE</scope>
</reference>
<evidence type="ECO:0000313" key="3">
    <source>
        <dbReference type="EnsemblMetazoa" id="HelroP160964"/>
    </source>
</evidence>
<dbReference type="HOGENOM" id="CLU_2087409_0_0_1"/>
<evidence type="ECO:0000313" key="2">
    <source>
        <dbReference type="EMBL" id="ESO01797.1"/>
    </source>
</evidence>
<dbReference type="EnsemblMetazoa" id="HelroT160964">
    <property type="protein sequence ID" value="HelroP160964"/>
    <property type="gene ID" value="HelroG160964"/>
</dbReference>
<dbReference type="InParanoid" id="T1EQX4"/>
<dbReference type="Proteomes" id="UP000015101">
    <property type="component" value="Unassembled WGS sequence"/>
</dbReference>
<evidence type="ECO:0000313" key="4">
    <source>
        <dbReference type="Proteomes" id="UP000015101"/>
    </source>
</evidence>
<dbReference type="KEGG" id="hro:HELRODRAFT_160964"/>
<feature type="region of interest" description="Disordered" evidence="1">
    <location>
        <begin position="47"/>
        <end position="70"/>
    </location>
</feature>
<sequence>MVETDTIDSKCLKQSIAKLKRTESGKSISKMITESGAERQMRVELNETTKQERTTGHSCKMEHARLQTSSSPSQTEYCMADITTPNLSFIHAYLFNVAAKIIRPSLHLSLLFQFSSS</sequence>
<proteinExistence type="predicted"/>
<name>T1EQX4_HELRO</name>
<keyword evidence="4" id="KW-1185">Reference proteome</keyword>
<dbReference type="RefSeq" id="XP_009019205.1">
    <property type="nucleotide sequence ID" value="XM_009020957.1"/>
</dbReference>
<accession>T1EQX4</accession>
<evidence type="ECO:0000256" key="1">
    <source>
        <dbReference type="SAM" id="MobiDB-lite"/>
    </source>
</evidence>
<dbReference type="CTD" id="20198974"/>
<protein>
    <submittedName>
        <fullName evidence="2 3">Uncharacterized protein</fullName>
    </submittedName>
</protein>
<dbReference type="EMBL" id="AMQM01000716">
    <property type="status" value="NOT_ANNOTATED_CDS"/>
    <property type="molecule type" value="Genomic_DNA"/>
</dbReference>
<dbReference type="AlphaFoldDB" id="T1EQX4"/>
<gene>
    <name evidence="3" type="primary">20198974</name>
    <name evidence="2" type="ORF">HELRODRAFT_160964</name>
</gene>
<organism evidence="3 4">
    <name type="scientific">Helobdella robusta</name>
    <name type="common">Californian leech</name>
    <dbReference type="NCBI Taxonomy" id="6412"/>
    <lineage>
        <taxon>Eukaryota</taxon>
        <taxon>Metazoa</taxon>
        <taxon>Spiralia</taxon>
        <taxon>Lophotrochozoa</taxon>
        <taxon>Annelida</taxon>
        <taxon>Clitellata</taxon>
        <taxon>Hirudinea</taxon>
        <taxon>Rhynchobdellida</taxon>
        <taxon>Glossiphoniidae</taxon>
        <taxon>Helobdella</taxon>
    </lineage>
</organism>